<keyword evidence="1" id="KW-0150">Chloroplast</keyword>
<organism evidence="1">
    <name type="scientific">Tolypiocladia glomerulata</name>
    <dbReference type="NCBI Taxonomy" id="860646"/>
    <lineage>
        <taxon>Eukaryota</taxon>
        <taxon>Rhodophyta</taxon>
        <taxon>Florideophyceae</taxon>
        <taxon>Rhodymeniophycidae</taxon>
        <taxon>Ceramiales</taxon>
        <taxon>Rhodomelaceae</taxon>
        <taxon>Polysiphonioideae</taxon>
        <taxon>Tolypiocladia</taxon>
    </lineage>
</organism>
<accession>A0A1Z1MUY9</accession>
<dbReference type="AlphaFoldDB" id="A0A1Z1MUY9"/>
<dbReference type="RefSeq" id="YP_009399870.1">
    <property type="nucleotide sequence ID" value="NC_035299.1"/>
</dbReference>
<dbReference type="GeneID" id="33362405"/>
<proteinExistence type="predicted"/>
<gene>
    <name evidence="1" type="primary">orf49</name>
</gene>
<sequence length="49" mass="6066">MIAADFLEIIKEEIQENKNIINFITSSKYYNINRYCRLLRIKIAYYIRY</sequence>
<name>A0A1Z1MUY9_9FLOR</name>
<protein>
    <submittedName>
        <fullName evidence="1">Uncharacterized protein</fullName>
    </submittedName>
</protein>
<geneLocation type="chloroplast" evidence="1"/>
<dbReference type="EMBL" id="MF101467">
    <property type="protein sequence ID" value="ARW69689.1"/>
    <property type="molecule type" value="Genomic_DNA"/>
</dbReference>
<evidence type="ECO:0000313" key="1">
    <source>
        <dbReference type="EMBL" id="ARW69689.1"/>
    </source>
</evidence>
<reference evidence="1" key="1">
    <citation type="journal article" date="2017" name="J. Phycol.">
        <title>Analysis of chloroplast genomes and a supermatrix inform reclassification of the Rhodomelaceae (Rhodophyta).</title>
        <authorList>
            <person name="Diaz-Tapia P."/>
            <person name="Maggs C.A."/>
            <person name="West J.A."/>
            <person name="Verbruggen H."/>
        </authorList>
    </citation>
    <scope>NUCLEOTIDE SEQUENCE</scope>
    <source>
        <strain evidence="1">PD1825</strain>
    </source>
</reference>
<keyword evidence="1" id="KW-0934">Plastid</keyword>